<dbReference type="PATRIC" id="fig|1293597.4.peg.208"/>
<comment type="caution">
    <text evidence="18">The sequence shown here is derived from an EMBL/GenBank/DDBJ whole genome shotgun (WGS) entry which is preliminary data.</text>
</comment>
<keyword evidence="11" id="KW-0961">Cell wall biogenesis/degradation</keyword>
<dbReference type="AlphaFoldDB" id="A0A0R1M3M1"/>
<dbReference type="Gene3D" id="2.60.410.10">
    <property type="entry name" value="D-Ala-D-Ala carboxypeptidase, C-terminal domain"/>
    <property type="match status" value="1"/>
</dbReference>
<feature type="active site" evidence="13">
    <location>
        <position position="142"/>
    </location>
</feature>
<evidence type="ECO:0000256" key="4">
    <source>
        <dbReference type="ARBA" id="ARBA00012448"/>
    </source>
</evidence>
<evidence type="ECO:0000256" key="12">
    <source>
        <dbReference type="ARBA" id="ARBA00034000"/>
    </source>
</evidence>
<dbReference type="InterPro" id="IPR012338">
    <property type="entry name" value="Beta-lactam/transpept-like"/>
</dbReference>
<evidence type="ECO:0000256" key="3">
    <source>
        <dbReference type="ARBA" id="ARBA00007164"/>
    </source>
</evidence>
<evidence type="ECO:0000256" key="15">
    <source>
        <dbReference type="RuleBase" id="RU004016"/>
    </source>
</evidence>
<dbReference type="STRING" id="1293597.FC20_GL000196"/>
<dbReference type="Pfam" id="PF00768">
    <property type="entry name" value="Peptidase_S11"/>
    <property type="match status" value="1"/>
</dbReference>
<keyword evidence="5 18" id="KW-0121">Carboxypeptidase</keyword>
<dbReference type="SMART" id="SM00936">
    <property type="entry name" value="PBP5_C"/>
    <property type="match status" value="1"/>
</dbReference>
<dbReference type="PRINTS" id="PR00725">
    <property type="entry name" value="DADACBPTASE1"/>
</dbReference>
<dbReference type="GO" id="GO:0008360">
    <property type="term" value="P:regulation of cell shape"/>
    <property type="evidence" value="ECO:0007669"/>
    <property type="project" value="UniProtKB-KW"/>
</dbReference>
<dbReference type="InterPro" id="IPR012907">
    <property type="entry name" value="Peptidase_S11_C"/>
</dbReference>
<evidence type="ECO:0000256" key="13">
    <source>
        <dbReference type="PIRSR" id="PIRSR618044-1"/>
    </source>
</evidence>
<dbReference type="GO" id="GO:0071555">
    <property type="term" value="P:cell wall organization"/>
    <property type="evidence" value="ECO:0007669"/>
    <property type="project" value="UniProtKB-KW"/>
</dbReference>
<feature type="domain" description="Peptidase S11 D-Ala-D-Ala carboxypeptidase A C-terminal" evidence="17">
    <location>
        <begin position="322"/>
        <end position="418"/>
    </location>
</feature>
<feature type="binding site" evidence="14">
    <location>
        <position position="268"/>
    </location>
    <ligand>
        <name>substrate</name>
    </ligand>
</feature>
<dbReference type="InterPro" id="IPR001967">
    <property type="entry name" value="Peptidase_S11_N"/>
</dbReference>
<dbReference type="SUPFAM" id="SSF69189">
    <property type="entry name" value="Penicillin-binding protein associated domain"/>
    <property type="match status" value="1"/>
</dbReference>
<keyword evidence="19" id="KW-1185">Reference proteome</keyword>
<evidence type="ECO:0000256" key="2">
    <source>
        <dbReference type="ARBA" id="ARBA00004752"/>
    </source>
</evidence>
<feature type="active site" description="Acyl-ester intermediate" evidence="13">
    <location>
        <position position="78"/>
    </location>
</feature>
<dbReference type="EMBL" id="AZDU01000011">
    <property type="protein sequence ID" value="KRL02637.1"/>
    <property type="molecule type" value="Genomic_DNA"/>
</dbReference>
<evidence type="ECO:0000259" key="17">
    <source>
        <dbReference type="SMART" id="SM00936"/>
    </source>
</evidence>
<evidence type="ECO:0000256" key="16">
    <source>
        <dbReference type="SAM" id="SignalP"/>
    </source>
</evidence>
<evidence type="ECO:0000256" key="11">
    <source>
        <dbReference type="ARBA" id="ARBA00023316"/>
    </source>
</evidence>
<dbReference type="Proteomes" id="UP000051074">
    <property type="component" value="Unassembled WGS sequence"/>
</dbReference>
<comment type="similarity">
    <text evidence="3 15">Belongs to the peptidase S11 family.</text>
</comment>
<comment type="pathway">
    <text evidence="2">Cell wall biogenesis; peptidoglycan biosynthesis.</text>
</comment>
<dbReference type="PANTHER" id="PTHR21581">
    <property type="entry name" value="D-ALANYL-D-ALANINE CARBOXYPEPTIDASE"/>
    <property type="match status" value="1"/>
</dbReference>
<evidence type="ECO:0000256" key="10">
    <source>
        <dbReference type="ARBA" id="ARBA00022984"/>
    </source>
</evidence>
<organism evidence="18 19">
    <name type="scientific">Lactobacillus equicursoris DSM 19284 = JCM 14600 = CIP 110162</name>
    <dbReference type="NCBI Taxonomy" id="1293597"/>
    <lineage>
        <taxon>Bacteria</taxon>
        <taxon>Bacillati</taxon>
        <taxon>Bacillota</taxon>
        <taxon>Bacilli</taxon>
        <taxon>Lactobacillales</taxon>
        <taxon>Lactobacillaceae</taxon>
        <taxon>Lactobacillus</taxon>
    </lineage>
</organism>
<feature type="chain" id="PRO_5006407765" description="serine-type D-Ala-D-Ala carboxypeptidase" evidence="16">
    <location>
        <begin position="38"/>
        <end position="432"/>
    </location>
</feature>
<evidence type="ECO:0000256" key="9">
    <source>
        <dbReference type="ARBA" id="ARBA00022960"/>
    </source>
</evidence>
<dbReference type="UniPathway" id="UPA00219"/>
<evidence type="ECO:0000313" key="18">
    <source>
        <dbReference type="EMBL" id="KRL02637.1"/>
    </source>
</evidence>
<dbReference type="SUPFAM" id="SSF56601">
    <property type="entry name" value="beta-lactamase/transpeptidase-like"/>
    <property type="match status" value="1"/>
</dbReference>
<dbReference type="InterPro" id="IPR018044">
    <property type="entry name" value="Peptidase_S11"/>
</dbReference>
<feature type="active site" description="Proton acceptor" evidence="13">
    <location>
        <position position="81"/>
    </location>
</feature>
<dbReference type="Gene3D" id="3.40.710.10">
    <property type="entry name" value="DD-peptidase/beta-lactamase superfamily"/>
    <property type="match status" value="1"/>
</dbReference>
<comment type="catalytic activity">
    <reaction evidence="12">
        <text>Preferential cleavage: (Ac)2-L-Lys-D-Ala-|-D-Ala. Also transpeptidation of peptidyl-alanyl moieties that are N-acyl substituents of D-alanine.</text>
        <dbReference type="EC" id="3.4.16.4"/>
    </reaction>
</comment>
<keyword evidence="6" id="KW-0645">Protease</keyword>
<evidence type="ECO:0000256" key="14">
    <source>
        <dbReference type="PIRSR" id="PIRSR618044-2"/>
    </source>
</evidence>
<dbReference type="InterPro" id="IPR015956">
    <property type="entry name" value="Peniciliin-bd_prot_C_sf"/>
</dbReference>
<dbReference type="GO" id="GO:0009252">
    <property type="term" value="P:peptidoglycan biosynthetic process"/>
    <property type="evidence" value="ECO:0007669"/>
    <property type="project" value="UniProtKB-UniPathway"/>
</dbReference>
<evidence type="ECO:0000256" key="5">
    <source>
        <dbReference type="ARBA" id="ARBA00022645"/>
    </source>
</evidence>
<name>A0A0R1M3M1_9LACO</name>
<dbReference type="GO" id="GO:0006508">
    <property type="term" value="P:proteolysis"/>
    <property type="evidence" value="ECO:0007669"/>
    <property type="project" value="UniProtKB-KW"/>
</dbReference>
<evidence type="ECO:0000256" key="1">
    <source>
        <dbReference type="ARBA" id="ARBA00003217"/>
    </source>
</evidence>
<accession>A0A0R1M3M1</accession>
<sequence>MKRGIILLKKLKKLLLVLAASGLFLTGAAGFTQPAQAAVSSYQSQDLSLDIKAAIAIDASTGQVLYAKNANTARSIASMTKLVTVYLTLQAIKQGKLSWDTKVKPTKAIAKVSQNTEYSNVRLDSTQDYTVKQLYQATLIESANGAAMTLAKAVSGNQVAFVKKMRALLASWGIKDAKIYNACGLANGNLGSAGYPGVGKNVENEMSASDMATVCQKLLSDYPEVLNTTSITKLNFTAGSSTQQMTSWNWMLKGLNSYYSDLPVDGLKTGTTDKAGACFAGTVNKNGHRIITVVLGAKHANTQDASRFVQTAKLMHYVYNNYTVTTLKKGTSISGASTIKVPEGKSETSSVVIGKTTTIWVKKGAKLQTALTKTSVASPIKKGQKVASYGFSTSSGKLVSLSGKKLTTTAVATADNGTANFFVRLWRSLFGK</sequence>
<dbReference type="EC" id="3.4.16.4" evidence="4"/>
<evidence type="ECO:0000313" key="19">
    <source>
        <dbReference type="Proteomes" id="UP000051074"/>
    </source>
</evidence>
<feature type="signal peptide" evidence="16">
    <location>
        <begin position="1"/>
        <end position="37"/>
    </location>
</feature>
<dbReference type="PANTHER" id="PTHR21581:SF11">
    <property type="entry name" value="D-ALANYL-D-ALANINE CARBOXYPEPTIDASE DACA"/>
    <property type="match status" value="1"/>
</dbReference>
<dbReference type="eggNOG" id="COG1686">
    <property type="taxonomic scope" value="Bacteria"/>
</dbReference>
<reference evidence="18 19" key="1">
    <citation type="journal article" date="2015" name="Genome Announc.">
        <title>Expanding the biotechnology potential of lactobacilli through comparative genomics of 213 strains and associated genera.</title>
        <authorList>
            <person name="Sun Z."/>
            <person name="Harris H.M."/>
            <person name="McCann A."/>
            <person name="Guo C."/>
            <person name="Argimon S."/>
            <person name="Zhang W."/>
            <person name="Yang X."/>
            <person name="Jeffery I.B."/>
            <person name="Cooney J.C."/>
            <person name="Kagawa T.F."/>
            <person name="Liu W."/>
            <person name="Song Y."/>
            <person name="Salvetti E."/>
            <person name="Wrobel A."/>
            <person name="Rasinkangas P."/>
            <person name="Parkhill J."/>
            <person name="Rea M.C."/>
            <person name="O'Sullivan O."/>
            <person name="Ritari J."/>
            <person name="Douillard F.P."/>
            <person name="Paul Ross R."/>
            <person name="Yang R."/>
            <person name="Briner A.E."/>
            <person name="Felis G.E."/>
            <person name="de Vos W.M."/>
            <person name="Barrangou R."/>
            <person name="Klaenhammer T.R."/>
            <person name="Caufield P.W."/>
            <person name="Cui Y."/>
            <person name="Zhang H."/>
            <person name="O'Toole P.W."/>
        </authorList>
    </citation>
    <scope>NUCLEOTIDE SEQUENCE [LARGE SCALE GENOMIC DNA]</scope>
    <source>
        <strain evidence="18 19">DSM 19284</strain>
    </source>
</reference>
<gene>
    <name evidence="18" type="ORF">FC20_GL000196</name>
</gene>
<protein>
    <recommendedName>
        <fullName evidence="4">serine-type D-Ala-D-Ala carboxypeptidase</fullName>
        <ecNumber evidence="4">3.4.16.4</ecNumber>
    </recommendedName>
</protein>
<keyword evidence="9" id="KW-0133">Cell shape</keyword>
<evidence type="ECO:0000256" key="7">
    <source>
        <dbReference type="ARBA" id="ARBA00022729"/>
    </source>
</evidence>
<proteinExistence type="inferred from homology"/>
<evidence type="ECO:0000256" key="8">
    <source>
        <dbReference type="ARBA" id="ARBA00022801"/>
    </source>
</evidence>
<keyword evidence="8" id="KW-0378">Hydrolase</keyword>
<keyword evidence="7 16" id="KW-0732">Signal</keyword>
<dbReference type="InterPro" id="IPR037167">
    <property type="entry name" value="Peptidase_S11_C_sf"/>
</dbReference>
<evidence type="ECO:0000256" key="6">
    <source>
        <dbReference type="ARBA" id="ARBA00022670"/>
    </source>
</evidence>
<keyword evidence="10" id="KW-0573">Peptidoglycan synthesis</keyword>
<comment type="function">
    <text evidence="1">Removes C-terminal D-alanyl residues from sugar-peptide cell wall precursors.</text>
</comment>
<dbReference type="GO" id="GO:0009002">
    <property type="term" value="F:serine-type D-Ala-D-Ala carboxypeptidase activity"/>
    <property type="evidence" value="ECO:0007669"/>
    <property type="project" value="UniProtKB-EC"/>
</dbReference>